<dbReference type="AlphaFoldDB" id="A0AAU9N895"/>
<gene>
    <name evidence="1" type="ORF">LVIROSA_LOCUS19187</name>
</gene>
<organism evidence="1 2">
    <name type="scientific">Lactuca virosa</name>
    <dbReference type="NCBI Taxonomy" id="75947"/>
    <lineage>
        <taxon>Eukaryota</taxon>
        <taxon>Viridiplantae</taxon>
        <taxon>Streptophyta</taxon>
        <taxon>Embryophyta</taxon>
        <taxon>Tracheophyta</taxon>
        <taxon>Spermatophyta</taxon>
        <taxon>Magnoliopsida</taxon>
        <taxon>eudicotyledons</taxon>
        <taxon>Gunneridae</taxon>
        <taxon>Pentapetalae</taxon>
        <taxon>asterids</taxon>
        <taxon>campanulids</taxon>
        <taxon>Asterales</taxon>
        <taxon>Asteraceae</taxon>
        <taxon>Cichorioideae</taxon>
        <taxon>Cichorieae</taxon>
        <taxon>Lactucinae</taxon>
        <taxon>Lactuca</taxon>
    </lineage>
</organism>
<accession>A0AAU9N895</accession>
<proteinExistence type="predicted"/>
<keyword evidence="2" id="KW-1185">Reference proteome</keyword>
<reference evidence="1 2" key="1">
    <citation type="submission" date="2022-01" db="EMBL/GenBank/DDBJ databases">
        <authorList>
            <person name="Xiong W."/>
            <person name="Schranz E."/>
        </authorList>
    </citation>
    <scope>NUCLEOTIDE SEQUENCE [LARGE SCALE GENOMIC DNA]</scope>
</reference>
<dbReference type="Proteomes" id="UP001157418">
    <property type="component" value="Unassembled WGS sequence"/>
</dbReference>
<evidence type="ECO:0000313" key="2">
    <source>
        <dbReference type="Proteomes" id="UP001157418"/>
    </source>
</evidence>
<sequence length="112" mass="12355">MKLINSSFVDLQKPQAEVKVKLKGHQKQIRGLAFSQTLSALVSSGADAQANCSYVSGILMDGRRGNQETYSRHLAIHPNLLEKPKFNSIMINAISLLYMKAKSLFMTTNSNA</sequence>
<evidence type="ECO:0000313" key="1">
    <source>
        <dbReference type="EMBL" id="CAH1432544.1"/>
    </source>
</evidence>
<comment type="caution">
    <text evidence="1">The sequence shown here is derived from an EMBL/GenBank/DDBJ whole genome shotgun (WGS) entry which is preliminary data.</text>
</comment>
<dbReference type="EMBL" id="CAKMRJ010003334">
    <property type="protein sequence ID" value="CAH1432544.1"/>
    <property type="molecule type" value="Genomic_DNA"/>
</dbReference>
<protein>
    <submittedName>
        <fullName evidence="1">Uncharacterized protein</fullName>
    </submittedName>
</protein>
<name>A0AAU9N895_9ASTR</name>